<feature type="compositionally biased region" description="Basic and acidic residues" evidence="1">
    <location>
        <begin position="66"/>
        <end position="78"/>
    </location>
</feature>
<reference evidence="2 3" key="1">
    <citation type="submission" date="2024-02" db="EMBL/GenBank/DDBJ databases">
        <title>De novo assembly and annotation of 12 fungi associated with fruit tree decline syndrome in Ontario, Canada.</title>
        <authorList>
            <person name="Sulman M."/>
            <person name="Ellouze W."/>
            <person name="Ilyukhin E."/>
        </authorList>
    </citation>
    <scope>NUCLEOTIDE SEQUENCE [LARGE SCALE GENOMIC DNA]</scope>
    <source>
        <strain evidence="2 3">M42-189</strain>
    </source>
</reference>
<keyword evidence="3" id="KW-1185">Reference proteome</keyword>
<evidence type="ECO:0000256" key="1">
    <source>
        <dbReference type="SAM" id="MobiDB-lite"/>
    </source>
</evidence>
<proteinExistence type="predicted"/>
<evidence type="ECO:0000313" key="3">
    <source>
        <dbReference type="Proteomes" id="UP001521785"/>
    </source>
</evidence>
<protein>
    <submittedName>
        <fullName evidence="2">Uncharacterized protein</fullName>
    </submittedName>
</protein>
<dbReference type="EMBL" id="JAKJXO020000009">
    <property type="protein sequence ID" value="KAL1600841.1"/>
    <property type="molecule type" value="Genomic_DNA"/>
</dbReference>
<accession>A0ABR3R8S5</accession>
<organism evidence="2 3">
    <name type="scientific">Paraconiothyrium brasiliense</name>
    <dbReference type="NCBI Taxonomy" id="300254"/>
    <lineage>
        <taxon>Eukaryota</taxon>
        <taxon>Fungi</taxon>
        <taxon>Dikarya</taxon>
        <taxon>Ascomycota</taxon>
        <taxon>Pezizomycotina</taxon>
        <taxon>Dothideomycetes</taxon>
        <taxon>Pleosporomycetidae</taxon>
        <taxon>Pleosporales</taxon>
        <taxon>Massarineae</taxon>
        <taxon>Didymosphaeriaceae</taxon>
        <taxon>Paraconiothyrium</taxon>
    </lineage>
</organism>
<name>A0ABR3R8S5_9PLEO</name>
<gene>
    <name evidence="2" type="ORF">SLS60_007229</name>
</gene>
<dbReference type="Proteomes" id="UP001521785">
    <property type="component" value="Unassembled WGS sequence"/>
</dbReference>
<evidence type="ECO:0000313" key="2">
    <source>
        <dbReference type="EMBL" id="KAL1600841.1"/>
    </source>
</evidence>
<comment type="caution">
    <text evidence="2">The sequence shown here is derived from an EMBL/GenBank/DDBJ whole genome shotgun (WGS) entry which is preliminary data.</text>
</comment>
<sequence>MVNALIRDAPFGRLVRVLTKNRVFQYPEEDSSFQYPDSYDGGQPPSRRSNRASRKPTNQPAAPAHRNPDDIEKHEPRHGSTIQVSVAGIEETIEESLNDIEKISTSTSDSREGLRPVSSNITRTKSLPYTVERLHQDEQAAIERTESRPIAPTRTADGLTLVDWYSTDDPDNPQVRGKA</sequence>
<feature type="region of interest" description="Disordered" evidence="1">
    <location>
        <begin position="29"/>
        <end position="82"/>
    </location>
</feature>